<dbReference type="PROSITE" id="PS51682">
    <property type="entry name" value="SAM_OMT_I"/>
    <property type="match status" value="1"/>
</dbReference>
<keyword evidence="3" id="KW-0949">S-adenosyl-L-methionine</keyword>
<dbReference type="GO" id="GO:0008757">
    <property type="term" value="F:S-adenosylmethionine-dependent methyltransferase activity"/>
    <property type="evidence" value="ECO:0007669"/>
    <property type="project" value="TreeGrafter"/>
</dbReference>
<dbReference type="CDD" id="cd02440">
    <property type="entry name" value="AdoMet_MTases"/>
    <property type="match status" value="1"/>
</dbReference>
<evidence type="ECO:0000256" key="1">
    <source>
        <dbReference type="ARBA" id="ARBA00022603"/>
    </source>
</evidence>
<keyword evidence="2 5" id="KW-0808">Transferase</keyword>
<dbReference type="Gene3D" id="3.40.50.150">
    <property type="entry name" value="Vaccinia Virus protein VP39"/>
    <property type="match status" value="1"/>
</dbReference>
<accession>A0A210Q3Q5</accession>
<dbReference type="EMBL" id="NEDP02005114">
    <property type="protein sequence ID" value="OWF43374.1"/>
    <property type="molecule type" value="Genomic_DNA"/>
</dbReference>
<keyword evidence="6" id="KW-1185">Reference proteome</keyword>
<dbReference type="InterPro" id="IPR050362">
    <property type="entry name" value="Cation-dep_OMT"/>
</dbReference>
<evidence type="ECO:0000256" key="4">
    <source>
        <dbReference type="ARBA" id="ARBA00023453"/>
    </source>
</evidence>
<dbReference type="AlphaFoldDB" id="A0A210Q3Q5"/>
<comment type="caution">
    <text evidence="5">The sequence shown here is derived from an EMBL/GenBank/DDBJ whole genome shotgun (WGS) entry which is preliminary data.</text>
</comment>
<dbReference type="STRING" id="6573.A0A210Q3Q5"/>
<proteinExistence type="inferred from homology"/>
<name>A0A210Q3Q5_MIZYE</name>
<evidence type="ECO:0000313" key="6">
    <source>
        <dbReference type="Proteomes" id="UP000242188"/>
    </source>
</evidence>
<protein>
    <submittedName>
        <fullName evidence="5">Caffeoyl-CoA O-methyltransferase 2</fullName>
    </submittedName>
</protein>
<keyword evidence="1 5" id="KW-0489">Methyltransferase</keyword>
<dbReference type="GO" id="GO:0032259">
    <property type="term" value="P:methylation"/>
    <property type="evidence" value="ECO:0007669"/>
    <property type="project" value="UniProtKB-KW"/>
</dbReference>
<evidence type="ECO:0000256" key="3">
    <source>
        <dbReference type="ARBA" id="ARBA00022691"/>
    </source>
</evidence>
<dbReference type="InterPro" id="IPR002935">
    <property type="entry name" value="SAM_O-MeTrfase"/>
</dbReference>
<sequence>MEQTMQHPWKKLSKEGTIPNLSPMMVSGKLEGNFLKTLVSMSNAKRVLEVGLFTGCGALTMAEALPADGVVVSCELLPYLQDLARGYLDQSPHGKKVIIKGGPALATIKELAKNGEQFDIIFLDANKDDYFSYFESIMDNNMLSPRGTILMDNALFQGSPYLKEKMRFDGQSTQKFNEFISKNDDVYQVLVPIRDGVLMIRRKVDVEGSV</sequence>
<evidence type="ECO:0000313" key="5">
    <source>
        <dbReference type="EMBL" id="OWF43374.1"/>
    </source>
</evidence>
<dbReference type="Proteomes" id="UP000242188">
    <property type="component" value="Unassembled WGS sequence"/>
</dbReference>
<organism evidence="5 6">
    <name type="scientific">Mizuhopecten yessoensis</name>
    <name type="common">Japanese scallop</name>
    <name type="synonym">Patinopecten yessoensis</name>
    <dbReference type="NCBI Taxonomy" id="6573"/>
    <lineage>
        <taxon>Eukaryota</taxon>
        <taxon>Metazoa</taxon>
        <taxon>Spiralia</taxon>
        <taxon>Lophotrochozoa</taxon>
        <taxon>Mollusca</taxon>
        <taxon>Bivalvia</taxon>
        <taxon>Autobranchia</taxon>
        <taxon>Pteriomorphia</taxon>
        <taxon>Pectinida</taxon>
        <taxon>Pectinoidea</taxon>
        <taxon>Pectinidae</taxon>
        <taxon>Mizuhopecten</taxon>
    </lineage>
</organism>
<comment type="similarity">
    <text evidence="4">Belongs to the class I-like SAM-binding methyltransferase superfamily. Cation-dependent O-methyltransferase family.</text>
</comment>
<dbReference type="SUPFAM" id="SSF53335">
    <property type="entry name" value="S-adenosyl-L-methionine-dependent methyltransferases"/>
    <property type="match status" value="1"/>
</dbReference>
<dbReference type="InterPro" id="IPR029063">
    <property type="entry name" value="SAM-dependent_MTases_sf"/>
</dbReference>
<evidence type="ECO:0000256" key="2">
    <source>
        <dbReference type="ARBA" id="ARBA00022679"/>
    </source>
</evidence>
<dbReference type="GO" id="GO:0008171">
    <property type="term" value="F:O-methyltransferase activity"/>
    <property type="evidence" value="ECO:0007669"/>
    <property type="project" value="InterPro"/>
</dbReference>
<dbReference type="PANTHER" id="PTHR10509:SF14">
    <property type="entry name" value="CAFFEOYL-COA O-METHYLTRANSFERASE 3-RELATED"/>
    <property type="match status" value="1"/>
</dbReference>
<reference evidence="5 6" key="1">
    <citation type="journal article" date="2017" name="Nat. Ecol. Evol.">
        <title>Scallop genome provides insights into evolution of bilaterian karyotype and development.</title>
        <authorList>
            <person name="Wang S."/>
            <person name="Zhang J."/>
            <person name="Jiao W."/>
            <person name="Li J."/>
            <person name="Xun X."/>
            <person name="Sun Y."/>
            <person name="Guo X."/>
            <person name="Huan P."/>
            <person name="Dong B."/>
            <person name="Zhang L."/>
            <person name="Hu X."/>
            <person name="Sun X."/>
            <person name="Wang J."/>
            <person name="Zhao C."/>
            <person name="Wang Y."/>
            <person name="Wang D."/>
            <person name="Huang X."/>
            <person name="Wang R."/>
            <person name="Lv J."/>
            <person name="Li Y."/>
            <person name="Zhang Z."/>
            <person name="Liu B."/>
            <person name="Lu W."/>
            <person name="Hui Y."/>
            <person name="Liang J."/>
            <person name="Zhou Z."/>
            <person name="Hou R."/>
            <person name="Li X."/>
            <person name="Liu Y."/>
            <person name="Li H."/>
            <person name="Ning X."/>
            <person name="Lin Y."/>
            <person name="Zhao L."/>
            <person name="Xing Q."/>
            <person name="Dou J."/>
            <person name="Li Y."/>
            <person name="Mao J."/>
            <person name="Guo H."/>
            <person name="Dou H."/>
            <person name="Li T."/>
            <person name="Mu C."/>
            <person name="Jiang W."/>
            <person name="Fu Q."/>
            <person name="Fu X."/>
            <person name="Miao Y."/>
            <person name="Liu J."/>
            <person name="Yu Q."/>
            <person name="Li R."/>
            <person name="Liao H."/>
            <person name="Li X."/>
            <person name="Kong Y."/>
            <person name="Jiang Z."/>
            <person name="Chourrout D."/>
            <person name="Li R."/>
            <person name="Bao Z."/>
        </authorList>
    </citation>
    <scope>NUCLEOTIDE SEQUENCE [LARGE SCALE GENOMIC DNA]</scope>
    <source>
        <strain evidence="5 6">PY_sf001</strain>
    </source>
</reference>
<dbReference type="OrthoDB" id="10251242at2759"/>
<dbReference type="Pfam" id="PF01596">
    <property type="entry name" value="Methyltransf_3"/>
    <property type="match status" value="1"/>
</dbReference>
<dbReference type="PANTHER" id="PTHR10509">
    <property type="entry name" value="O-METHYLTRANSFERASE-RELATED"/>
    <property type="match status" value="1"/>
</dbReference>
<gene>
    <name evidence="5" type="ORF">KP79_PYT10058</name>
</gene>